<dbReference type="PANTHER" id="PTHR21505">
    <property type="entry name" value="MADF DOMAIN-CONTAINING PROTEIN-RELATED"/>
    <property type="match status" value="1"/>
</dbReference>
<dbReference type="Pfam" id="PF10545">
    <property type="entry name" value="MADF_DNA_bdg"/>
    <property type="match status" value="1"/>
</dbReference>
<evidence type="ECO:0000259" key="2">
    <source>
        <dbReference type="PROSITE" id="PS51029"/>
    </source>
</evidence>
<dbReference type="SMART" id="SM00595">
    <property type="entry name" value="MADF"/>
    <property type="match status" value="1"/>
</dbReference>
<dbReference type="PROSITE" id="PS51029">
    <property type="entry name" value="MADF"/>
    <property type="match status" value="1"/>
</dbReference>
<name>A0A4Y2ECY0_ARAVE</name>
<comment type="caution">
    <text evidence="3">The sequence shown here is derived from an EMBL/GenBank/DDBJ whole genome shotgun (WGS) entry which is preliminary data.</text>
</comment>
<organism evidence="3 4">
    <name type="scientific">Araneus ventricosus</name>
    <name type="common">Orbweaver spider</name>
    <name type="synonym">Epeira ventricosa</name>
    <dbReference type="NCBI Taxonomy" id="182803"/>
    <lineage>
        <taxon>Eukaryota</taxon>
        <taxon>Metazoa</taxon>
        <taxon>Ecdysozoa</taxon>
        <taxon>Arthropoda</taxon>
        <taxon>Chelicerata</taxon>
        <taxon>Arachnida</taxon>
        <taxon>Araneae</taxon>
        <taxon>Araneomorphae</taxon>
        <taxon>Entelegynae</taxon>
        <taxon>Araneoidea</taxon>
        <taxon>Araneidae</taxon>
        <taxon>Araneus</taxon>
    </lineage>
</organism>
<dbReference type="InterPro" id="IPR006578">
    <property type="entry name" value="MADF-dom"/>
</dbReference>
<sequence>MDKRKMTQRESIRLIELYKSYPLLYNPKDMNYRNKAKRAEAWDDISKTMNMPASELRKKMSALMGTYRSEKSRENKRRQTGSGAKGTKWYAFKYFDFLDHKESPGETMDSESEIESDETLDSELLGTSAGVQIPTTSNAEQSQKRSRKRRRGGDGDARDGALKMQKLMNDLTTNSFFVYGQHIANELRKYDPLTLAHVKKAFAEVLFKADVGTLVDRSRRRRSESSISCQSIENEGRKTPTFEEILPQYFK</sequence>
<dbReference type="OrthoDB" id="6615607at2759"/>
<dbReference type="Proteomes" id="UP000499080">
    <property type="component" value="Unassembled WGS sequence"/>
</dbReference>
<dbReference type="AlphaFoldDB" id="A0A4Y2ECY0"/>
<dbReference type="EMBL" id="BGPR01000554">
    <property type="protein sequence ID" value="GBM26129.1"/>
    <property type="molecule type" value="Genomic_DNA"/>
</dbReference>
<feature type="compositionally biased region" description="Polar residues" evidence="1">
    <location>
        <begin position="129"/>
        <end position="140"/>
    </location>
</feature>
<evidence type="ECO:0000313" key="4">
    <source>
        <dbReference type="Proteomes" id="UP000499080"/>
    </source>
</evidence>
<protein>
    <recommendedName>
        <fullName evidence="2">MADF domain-containing protein</fullName>
    </recommendedName>
</protein>
<reference evidence="3 4" key="1">
    <citation type="journal article" date="2019" name="Sci. Rep.">
        <title>Orb-weaving spider Araneus ventricosus genome elucidates the spidroin gene catalogue.</title>
        <authorList>
            <person name="Kono N."/>
            <person name="Nakamura H."/>
            <person name="Ohtoshi R."/>
            <person name="Moran D.A.P."/>
            <person name="Shinohara A."/>
            <person name="Yoshida Y."/>
            <person name="Fujiwara M."/>
            <person name="Mori M."/>
            <person name="Tomita M."/>
            <person name="Arakawa K."/>
        </authorList>
    </citation>
    <scope>NUCLEOTIDE SEQUENCE [LARGE SCALE GENOMIC DNA]</scope>
</reference>
<keyword evidence="4" id="KW-1185">Reference proteome</keyword>
<evidence type="ECO:0000256" key="1">
    <source>
        <dbReference type="SAM" id="MobiDB-lite"/>
    </source>
</evidence>
<feature type="domain" description="MADF" evidence="2">
    <location>
        <begin position="13"/>
        <end position="103"/>
    </location>
</feature>
<accession>A0A4Y2ECY0</accession>
<gene>
    <name evidence="3" type="ORF">AVEN_87281_1</name>
</gene>
<dbReference type="PANTHER" id="PTHR21505:SF15">
    <property type="entry name" value="RE18252P"/>
    <property type="match status" value="1"/>
</dbReference>
<evidence type="ECO:0000313" key="3">
    <source>
        <dbReference type="EMBL" id="GBM26129.1"/>
    </source>
</evidence>
<proteinExistence type="predicted"/>
<feature type="region of interest" description="Disordered" evidence="1">
    <location>
        <begin position="127"/>
        <end position="160"/>
    </location>
</feature>